<dbReference type="eggNOG" id="ENOG502Z8U1">
    <property type="taxonomic scope" value="Bacteria"/>
</dbReference>
<comment type="caution">
    <text evidence="2">The sequence shown here is derived from an EMBL/GenBank/DDBJ whole genome shotgun (WGS) entry which is preliminary data.</text>
</comment>
<dbReference type="Proteomes" id="UP000030004">
    <property type="component" value="Unassembled WGS sequence"/>
</dbReference>
<dbReference type="EMBL" id="AQQX01000003">
    <property type="protein sequence ID" value="KGM48945.1"/>
    <property type="molecule type" value="Genomic_DNA"/>
</dbReference>
<gene>
    <name evidence="2" type="ORF">ATO9_09600</name>
</gene>
<reference evidence="2 3" key="1">
    <citation type="journal article" date="2015" name="Antonie Van Leeuwenhoek">
        <title>Pseudooceanicola atlanticus gen. nov. sp. nov., isolated from surface seawater of the Atlantic Ocean and reclassification of Oceanicola batsensis, Oceanicola marinus, Oceanicola nitratireducens, Oceanicola nanhaiensis, Oceanicola antarcticus and Oceanicola flagellatus, as Pseudooceanicola batsensis comb. nov., Pseudooceanicola marinus comb. nov., Pseudooceanicola nitratireducens comb. nov., Pseudooceanicola nanhaiensis comb. nov., Pseudooceanicola antarcticus comb. nov., and Pseudooceanicola flagellatus comb. nov.</title>
        <authorList>
            <person name="Lai Q."/>
            <person name="Li G."/>
            <person name="Liu X."/>
            <person name="Du Y."/>
            <person name="Sun F."/>
            <person name="Shao Z."/>
        </authorList>
    </citation>
    <scope>NUCLEOTIDE SEQUENCE [LARGE SCALE GENOMIC DNA]</scope>
    <source>
        <strain evidence="2 3">22II-s11g</strain>
    </source>
</reference>
<dbReference type="STRING" id="1461694.ATO9_09600"/>
<feature type="region of interest" description="Disordered" evidence="1">
    <location>
        <begin position="497"/>
        <end position="517"/>
    </location>
</feature>
<protein>
    <submittedName>
        <fullName evidence="2">Uncharacterized protein</fullName>
    </submittedName>
</protein>
<feature type="compositionally biased region" description="Basic and acidic residues" evidence="1">
    <location>
        <begin position="508"/>
        <end position="517"/>
    </location>
</feature>
<dbReference type="RefSeq" id="WP_043747777.1">
    <property type="nucleotide sequence ID" value="NZ_AQQX01000003.1"/>
</dbReference>
<accession>A0A0A0EF72</accession>
<organism evidence="2 3">
    <name type="scientific">Pseudooceanicola atlanticus</name>
    <dbReference type="NCBI Taxonomy" id="1461694"/>
    <lineage>
        <taxon>Bacteria</taxon>
        <taxon>Pseudomonadati</taxon>
        <taxon>Pseudomonadota</taxon>
        <taxon>Alphaproteobacteria</taxon>
        <taxon>Rhodobacterales</taxon>
        <taxon>Paracoccaceae</taxon>
        <taxon>Pseudooceanicola</taxon>
    </lineage>
</organism>
<keyword evidence="3" id="KW-1185">Reference proteome</keyword>
<evidence type="ECO:0000313" key="3">
    <source>
        <dbReference type="Proteomes" id="UP000030004"/>
    </source>
</evidence>
<evidence type="ECO:0000313" key="2">
    <source>
        <dbReference type="EMBL" id="KGM48945.1"/>
    </source>
</evidence>
<proteinExistence type="predicted"/>
<evidence type="ECO:0000256" key="1">
    <source>
        <dbReference type="SAM" id="MobiDB-lite"/>
    </source>
</evidence>
<sequence length="517" mass="59144">MTMPLNYSQLLETNNLIQQNVDESYWLCVTRTVQESKLFPVPSYMMLSYLMAFYRYPSLLRKIETRMSAEELGDRSREMAMKHRAPGVSWGLPNFYLLGREWLINMGVIKPTDAIEDVMYVMDFWKRFQLALYRNDGHISRVQYGHRAQILSERQTQVFHSDLYTCENGDELHEAAHQFMASASQYGFLISCESRISLHNHGPYKLNENSEMIVRDFMDLAESDFPWLDGVAEGVEFNNITVTMAAKDCHFYLVDDWGSFEAEPEFSADKLIGVGLYTSDNLSEGYVPLGMDSREDLIAMFKKLDAQVKEAMNNLWKRIAGYSRDQMMDAGAITYFAIIKDLAHIAGVYDVDDWMKVDERAERFRPLLNDEYGRDVLGELVGLLSNPSQKLSEYQMMMHSNAPTKMYTPIPYSVLSGETYTPTAGPLYPGITNLPEKKDVYTTTRGKMNFAEYNKASQEFCPAALVPENRFLCETWVKYNAGSEKADALYEVSQQASRKLAGKGSSLSRDEVEGLRD</sequence>
<name>A0A0A0EF72_9RHOB</name>
<dbReference type="AlphaFoldDB" id="A0A0A0EF72"/>